<sequence>MPLPWQGIGLRQNLMDLSGFAFLLQRHHSLVPCSYFNSFSTTTLPPMKCDNAFNTEFGAGGPRPSTRARRTEQQPGQPRLLLVICCMIVFTCLYFSLWRE</sequence>
<feature type="transmembrane region" description="Helical" evidence="2">
    <location>
        <begin position="80"/>
        <end position="98"/>
    </location>
</feature>
<proteinExistence type="predicted"/>
<feature type="region of interest" description="Disordered" evidence="1">
    <location>
        <begin position="56"/>
        <end position="75"/>
    </location>
</feature>
<keyword evidence="2" id="KW-0812">Transmembrane</keyword>
<name>A0A1I8FN01_9PLAT</name>
<keyword evidence="2" id="KW-1133">Transmembrane helix</keyword>
<keyword evidence="3" id="KW-1185">Reference proteome</keyword>
<accession>A0A1I8FN01</accession>
<organism evidence="3 4">
    <name type="scientific">Macrostomum lignano</name>
    <dbReference type="NCBI Taxonomy" id="282301"/>
    <lineage>
        <taxon>Eukaryota</taxon>
        <taxon>Metazoa</taxon>
        <taxon>Spiralia</taxon>
        <taxon>Lophotrochozoa</taxon>
        <taxon>Platyhelminthes</taxon>
        <taxon>Rhabditophora</taxon>
        <taxon>Macrostomorpha</taxon>
        <taxon>Macrostomida</taxon>
        <taxon>Macrostomidae</taxon>
        <taxon>Macrostomum</taxon>
    </lineage>
</organism>
<dbReference type="AlphaFoldDB" id="A0A1I8FN01"/>
<evidence type="ECO:0000256" key="1">
    <source>
        <dbReference type="SAM" id="MobiDB-lite"/>
    </source>
</evidence>
<evidence type="ECO:0000313" key="4">
    <source>
        <dbReference type="WBParaSite" id="maker-unitig_41386-snap-gene-0.3-mRNA-1"/>
    </source>
</evidence>
<evidence type="ECO:0000256" key="2">
    <source>
        <dbReference type="SAM" id="Phobius"/>
    </source>
</evidence>
<dbReference type="WBParaSite" id="maker-unitig_41386-snap-gene-0.3-mRNA-1">
    <property type="protein sequence ID" value="maker-unitig_41386-snap-gene-0.3-mRNA-1"/>
    <property type="gene ID" value="maker-unitig_41386-snap-gene-0.3"/>
</dbReference>
<reference evidence="4" key="1">
    <citation type="submission" date="2016-11" db="UniProtKB">
        <authorList>
            <consortium name="WormBaseParasite"/>
        </authorList>
    </citation>
    <scope>IDENTIFICATION</scope>
</reference>
<protein>
    <submittedName>
        <fullName evidence="4">Uncharacterized protein</fullName>
    </submittedName>
</protein>
<dbReference type="Proteomes" id="UP000095280">
    <property type="component" value="Unplaced"/>
</dbReference>
<evidence type="ECO:0000313" key="3">
    <source>
        <dbReference type="Proteomes" id="UP000095280"/>
    </source>
</evidence>
<keyword evidence="2" id="KW-0472">Membrane</keyword>